<dbReference type="EMBL" id="CP001390">
    <property type="protein sequence ID" value="ACM19738.1"/>
    <property type="molecule type" value="Genomic_DNA"/>
</dbReference>
<dbReference type="eggNOG" id="COG4786">
    <property type="taxonomic scope" value="Bacteria"/>
</dbReference>
<evidence type="ECO:0000313" key="2">
    <source>
        <dbReference type="Proteomes" id="UP000007721"/>
    </source>
</evidence>
<name>B9M4L2_GEODF</name>
<gene>
    <name evidence="1" type="ordered locus">Geob_1378</name>
</gene>
<dbReference type="HOGENOM" id="CLU_078227_0_0_7"/>
<dbReference type="Pfam" id="PF11453">
    <property type="entry name" value="DUF2950"/>
    <property type="match status" value="1"/>
</dbReference>
<dbReference type="Proteomes" id="UP000007721">
    <property type="component" value="Chromosome"/>
</dbReference>
<evidence type="ECO:0000313" key="1">
    <source>
        <dbReference type="EMBL" id="ACM19738.1"/>
    </source>
</evidence>
<sequence>MPKTSFTTKHPAMLAVPIMLLLLLFPLQIRALEKDYDQQIFTSPEEARERLTAAVDSRNFLELKKMFGSGYQDLDPGDPVQRSEEFGHFSRHLKEGAELVMEGDYRAILKIGKEKWPFPVPVIRKGNGWLFDTKAGRDEILNRRIGRNELLAINACLAYVEAQREYYNMPEPDGVQIPKYAQRLISSQGRHDGLYWPTLPGSKESPLGPLITKAKEKGYMQERAKGENGSRPINGYYFHILKQQGASAPGGRFSYIINGNMVAGHALIAYPARWGVSGIMTFIVNQRGRVYQKNLGPETTRIARAMKAYNPDLTWKVVEEQ</sequence>
<dbReference type="KEGG" id="geo:Geob_1378"/>
<dbReference type="AlphaFoldDB" id="B9M4L2"/>
<evidence type="ECO:0008006" key="3">
    <source>
        <dbReference type="Google" id="ProtNLM"/>
    </source>
</evidence>
<dbReference type="InterPro" id="IPR021556">
    <property type="entry name" value="DUF2950"/>
</dbReference>
<dbReference type="STRING" id="316067.Geob_1378"/>
<keyword evidence="2" id="KW-1185">Reference proteome</keyword>
<dbReference type="RefSeq" id="WP_012646467.1">
    <property type="nucleotide sequence ID" value="NC_011979.1"/>
</dbReference>
<reference evidence="1 2" key="1">
    <citation type="submission" date="2009-01" db="EMBL/GenBank/DDBJ databases">
        <title>Complete sequence of Geobacter sp. FRC-32.</title>
        <authorList>
            <consortium name="US DOE Joint Genome Institute"/>
            <person name="Lucas S."/>
            <person name="Copeland A."/>
            <person name="Lapidus A."/>
            <person name="Glavina del Rio T."/>
            <person name="Dalin E."/>
            <person name="Tice H."/>
            <person name="Bruce D."/>
            <person name="Goodwin L."/>
            <person name="Pitluck S."/>
            <person name="Saunders E."/>
            <person name="Brettin T."/>
            <person name="Detter J.C."/>
            <person name="Han C."/>
            <person name="Larimer F."/>
            <person name="Land M."/>
            <person name="Hauser L."/>
            <person name="Kyrpides N."/>
            <person name="Ovchinnikova G."/>
            <person name="Kostka J."/>
            <person name="Richardson P."/>
        </authorList>
    </citation>
    <scope>NUCLEOTIDE SEQUENCE [LARGE SCALE GENOMIC DNA]</scope>
    <source>
        <strain evidence="2">DSM 22248 / JCM 15807 / FRC-32</strain>
    </source>
</reference>
<organism evidence="1 2">
    <name type="scientific">Geotalea daltonii (strain DSM 22248 / JCM 15807 / FRC-32)</name>
    <name type="common">Geobacter daltonii</name>
    <dbReference type="NCBI Taxonomy" id="316067"/>
    <lineage>
        <taxon>Bacteria</taxon>
        <taxon>Pseudomonadati</taxon>
        <taxon>Thermodesulfobacteriota</taxon>
        <taxon>Desulfuromonadia</taxon>
        <taxon>Geobacterales</taxon>
        <taxon>Geobacteraceae</taxon>
        <taxon>Geotalea</taxon>
    </lineage>
</organism>
<proteinExistence type="predicted"/>
<accession>B9M4L2</accession>
<protein>
    <recommendedName>
        <fullName evidence="3">DUF2950 domain-containing protein</fullName>
    </recommendedName>
</protein>